<evidence type="ECO:0000256" key="6">
    <source>
        <dbReference type="SAM" id="SignalP"/>
    </source>
</evidence>
<dbReference type="NCBIfam" id="TIGR00803">
    <property type="entry name" value="nst"/>
    <property type="match status" value="1"/>
</dbReference>
<evidence type="ECO:0000256" key="3">
    <source>
        <dbReference type="ARBA" id="ARBA00022989"/>
    </source>
</evidence>
<keyword evidence="3 5" id="KW-1133">Transmembrane helix</keyword>
<dbReference type="Pfam" id="PF04142">
    <property type="entry name" value="Nuc_sug_transp"/>
    <property type="match status" value="1"/>
</dbReference>
<feature type="transmembrane region" description="Helical" evidence="5">
    <location>
        <begin position="161"/>
        <end position="180"/>
    </location>
</feature>
<evidence type="ECO:0000256" key="4">
    <source>
        <dbReference type="ARBA" id="ARBA00023136"/>
    </source>
</evidence>
<evidence type="ECO:0000256" key="1">
    <source>
        <dbReference type="ARBA" id="ARBA00004141"/>
    </source>
</evidence>
<evidence type="ECO:0000256" key="2">
    <source>
        <dbReference type="ARBA" id="ARBA00022692"/>
    </source>
</evidence>
<dbReference type="AlphaFoldDB" id="A0A9N8ZEN1"/>
<dbReference type="InterPro" id="IPR037185">
    <property type="entry name" value="EmrE-like"/>
</dbReference>
<dbReference type="Proteomes" id="UP000789508">
    <property type="component" value="Unassembled WGS sequence"/>
</dbReference>
<dbReference type="PIRSF" id="PIRSF005799">
    <property type="entry name" value="UDP-gal_transpt"/>
    <property type="match status" value="1"/>
</dbReference>
<keyword evidence="6" id="KW-0732">Signal</keyword>
<dbReference type="GO" id="GO:0015165">
    <property type="term" value="F:pyrimidine nucleotide-sugar transmembrane transporter activity"/>
    <property type="evidence" value="ECO:0007669"/>
    <property type="project" value="InterPro"/>
</dbReference>
<feature type="transmembrane region" description="Helical" evidence="5">
    <location>
        <begin position="262"/>
        <end position="283"/>
    </location>
</feature>
<feature type="transmembrane region" description="Helical" evidence="5">
    <location>
        <begin position="316"/>
        <end position="333"/>
    </location>
</feature>
<feature type="transmembrane region" description="Helical" evidence="5">
    <location>
        <begin position="96"/>
        <end position="117"/>
    </location>
</feature>
<gene>
    <name evidence="7" type="ORF">ALEPTO_LOCUS2650</name>
</gene>
<comment type="subcellular location">
    <subcellularLocation>
        <location evidence="1">Membrane</location>
        <topology evidence="1">Multi-pass membrane protein</topology>
    </subcellularLocation>
</comment>
<dbReference type="InterPro" id="IPR007271">
    <property type="entry name" value="Nuc_sug_transpt"/>
</dbReference>
<protein>
    <submittedName>
        <fullName evidence="7">10890_t:CDS:1</fullName>
    </submittedName>
</protein>
<feature type="signal peptide" evidence="6">
    <location>
        <begin position="1"/>
        <end position="26"/>
    </location>
</feature>
<feature type="transmembrane region" description="Helical" evidence="5">
    <location>
        <begin position="232"/>
        <end position="250"/>
    </location>
</feature>
<evidence type="ECO:0000313" key="8">
    <source>
        <dbReference type="Proteomes" id="UP000789508"/>
    </source>
</evidence>
<dbReference type="EMBL" id="CAJVPS010000410">
    <property type="protein sequence ID" value="CAG8484261.1"/>
    <property type="molecule type" value="Genomic_DNA"/>
</dbReference>
<feature type="chain" id="PRO_5040176279" evidence="6">
    <location>
        <begin position="27"/>
        <end position="370"/>
    </location>
</feature>
<accession>A0A9N8ZEN1</accession>
<sequence length="370" mass="42002">MSANVLSRSSTLLLSFFLCIFVTSESLFVGFANSREETKPNSTKMIFLAELVKMTLSIIFLSIELCCFSNSTSLLPRYTYLGRSAQYEGFKHLLRILASIFTSYKTLLFGIPALAYFINNNLTFTILSMMDPPTFSVLSNLKILTTGFFSYLFLKRQLSSFQWISLGLLFFGATIAQINYDQESAFNLTTSTLGLFLIFVFSSISAGASVFTEFVMKDKFENESIHLQNIKLYLFGILFNGFVYFSQSSSRQDTLGFFESLRPIHFCIIMSICSMGLVTSAIIKYAGSITKVYAGSMAMFFSTFVSYLLLDFQPTAWFFMGAFLCCIAVHMYYTNPVVTTNNGSLTPDGHYDEKEVMYEQYFEDDEMREQ</sequence>
<feature type="transmembrane region" description="Helical" evidence="5">
    <location>
        <begin position="292"/>
        <end position="310"/>
    </location>
</feature>
<dbReference type="SUPFAM" id="SSF103481">
    <property type="entry name" value="Multidrug resistance efflux transporter EmrE"/>
    <property type="match status" value="1"/>
</dbReference>
<evidence type="ECO:0000256" key="5">
    <source>
        <dbReference type="SAM" id="Phobius"/>
    </source>
</evidence>
<dbReference type="OrthoDB" id="408493at2759"/>
<keyword evidence="8" id="KW-1185">Reference proteome</keyword>
<name>A0A9N8ZEN1_9GLOM</name>
<comment type="caution">
    <text evidence="7">The sequence shown here is derived from an EMBL/GenBank/DDBJ whole genome shotgun (WGS) entry which is preliminary data.</text>
</comment>
<reference evidence="7" key="1">
    <citation type="submission" date="2021-06" db="EMBL/GenBank/DDBJ databases">
        <authorList>
            <person name="Kallberg Y."/>
            <person name="Tangrot J."/>
            <person name="Rosling A."/>
        </authorList>
    </citation>
    <scope>NUCLEOTIDE SEQUENCE</scope>
    <source>
        <strain evidence="7">FL130A</strain>
    </source>
</reference>
<proteinExistence type="predicted"/>
<keyword evidence="2 5" id="KW-0812">Transmembrane</keyword>
<dbReference type="GO" id="GO:0000139">
    <property type="term" value="C:Golgi membrane"/>
    <property type="evidence" value="ECO:0007669"/>
    <property type="project" value="InterPro"/>
</dbReference>
<feature type="transmembrane region" description="Helical" evidence="5">
    <location>
        <begin position="192"/>
        <end position="211"/>
    </location>
</feature>
<keyword evidence="4 5" id="KW-0472">Membrane</keyword>
<dbReference type="PANTHER" id="PTHR10231">
    <property type="entry name" value="NUCLEOTIDE-SUGAR TRANSMEMBRANE TRANSPORTER"/>
    <property type="match status" value="1"/>
</dbReference>
<evidence type="ECO:0000313" key="7">
    <source>
        <dbReference type="EMBL" id="CAG8484261.1"/>
    </source>
</evidence>
<feature type="transmembrane region" description="Helical" evidence="5">
    <location>
        <begin position="137"/>
        <end position="154"/>
    </location>
</feature>
<organism evidence="7 8">
    <name type="scientific">Ambispora leptoticha</name>
    <dbReference type="NCBI Taxonomy" id="144679"/>
    <lineage>
        <taxon>Eukaryota</taxon>
        <taxon>Fungi</taxon>
        <taxon>Fungi incertae sedis</taxon>
        <taxon>Mucoromycota</taxon>
        <taxon>Glomeromycotina</taxon>
        <taxon>Glomeromycetes</taxon>
        <taxon>Archaeosporales</taxon>
        <taxon>Ambisporaceae</taxon>
        <taxon>Ambispora</taxon>
    </lineage>
</organism>
<feature type="transmembrane region" description="Helical" evidence="5">
    <location>
        <begin position="58"/>
        <end position="75"/>
    </location>
</feature>